<name>A0AAJ0FMF7_9PEZI</name>
<organism evidence="1 2">
    <name type="scientific">Phialemonium atrogriseum</name>
    <dbReference type="NCBI Taxonomy" id="1093897"/>
    <lineage>
        <taxon>Eukaryota</taxon>
        <taxon>Fungi</taxon>
        <taxon>Dikarya</taxon>
        <taxon>Ascomycota</taxon>
        <taxon>Pezizomycotina</taxon>
        <taxon>Sordariomycetes</taxon>
        <taxon>Sordariomycetidae</taxon>
        <taxon>Cephalothecales</taxon>
        <taxon>Cephalothecaceae</taxon>
        <taxon>Phialemonium</taxon>
    </lineage>
</organism>
<reference evidence="1" key="1">
    <citation type="submission" date="2023-06" db="EMBL/GenBank/DDBJ databases">
        <title>Genome-scale phylogeny and comparative genomics of the fungal order Sordariales.</title>
        <authorList>
            <consortium name="Lawrence Berkeley National Laboratory"/>
            <person name="Hensen N."/>
            <person name="Bonometti L."/>
            <person name="Westerberg I."/>
            <person name="Brannstrom I.O."/>
            <person name="Guillou S."/>
            <person name="Cros-Aarteil S."/>
            <person name="Calhoun S."/>
            <person name="Haridas S."/>
            <person name="Kuo A."/>
            <person name="Mondo S."/>
            <person name="Pangilinan J."/>
            <person name="Riley R."/>
            <person name="Labutti K."/>
            <person name="Andreopoulos B."/>
            <person name="Lipzen A."/>
            <person name="Chen C."/>
            <person name="Yanf M."/>
            <person name="Daum C."/>
            <person name="Ng V."/>
            <person name="Clum A."/>
            <person name="Steindorff A."/>
            <person name="Ohm R."/>
            <person name="Martin F."/>
            <person name="Silar P."/>
            <person name="Natvig D."/>
            <person name="Lalanne C."/>
            <person name="Gautier V."/>
            <person name="Ament-Velasquez S.L."/>
            <person name="Kruys A."/>
            <person name="Hutchinson M.I."/>
            <person name="Powell A.J."/>
            <person name="Barry K."/>
            <person name="Miller A.N."/>
            <person name="Grigoriev I.V."/>
            <person name="Debuchy R."/>
            <person name="Gladieux P."/>
            <person name="Thoren M.H."/>
            <person name="Johannesson H."/>
        </authorList>
    </citation>
    <scope>NUCLEOTIDE SEQUENCE</scope>
    <source>
        <strain evidence="1">8032-3</strain>
    </source>
</reference>
<dbReference type="Proteomes" id="UP001244011">
    <property type="component" value="Unassembled WGS sequence"/>
</dbReference>
<dbReference type="RefSeq" id="XP_060284002.1">
    <property type="nucleotide sequence ID" value="XM_060429895.1"/>
</dbReference>
<sequence length="73" mass="7528">MEPPAVALASPIFIRGIGPLPTLMKNANKPWTNLTAALDLVGQLNVAEYNGAAGALSLLPTAGALPGFLTRQM</sequence>
<dbReference type="AlphaFoldDB" id="A0AAJ0FMF7"/>
<gene>
    <name evidence="1" type="ORF">QBC33DRAFT_558618</name>
</gene>
<protein>
    <submittedName>
        <fullName evidence="1">Uncharacterized protein</fullName>
    </submittedName>
</protein>
<proteinExistence type="predicted"/>
<accession>A0AAJ0FMF7</accession>
<comment type="caution">
    <text evidence="1">The sequence shown here is derived from an EMBL/GenBank/DDBJ whole genome shotgun (WGS) entry which is preliminary data.</text>
</comment>
<evidence type="ECO:0000313" key="2">
    <source>
        <dbReference type="Proteomes" id="UP001244011"/>
    </source>
</evidence>
<dbReference type="GeneID" id="85313082"/>
<keyword evidence="2" id="KW-1185">Reference proteome</keyword>
<dbReference type="EMBL" id="MU839007">
    <property type="protein sequence ID" value="KAK1767789.1"/>
    <property type="molecule type" value="Genomic_DNA"/>
</dbReference>
<evidence type="ECO:0000313" key="1">
    <source>
        <dbReference type="EMBL" id="KAK1767789.1"/>
    </source>
</evidence>